<evidence type="ECO:0000256" key="6">
    <source>
        <dbReference type="ARBA" id="ARBA00022833"/>
    </source>
</evidence>
<name>A0A3G5A6A3_9VIRU</name>
<dbReference type="InterPro" id="IPR002083">
    <property type="entry name" value="MATH/TRAF_dom"/>
</dbReference>
<dbReference type="Gene3D" id="3.30.40.10">
    <property type="entry name" value="Zinc/RING finger domain, C3HC4 (zinc finger)"/>
    <property type="match status" value="1"/>
</dbReference>
<dbReference type="GO" id="GO:0008270">
    <property type="term" value="F:zinc ion binding"/>
    <property type="evidence" value="ECO:0007669"/>
    <property type="project" value="UniProtKB-KW"/>
</dbReference>
<dbReference type="PROSITE" id="PS50145">
    <property type="entry name" value="ZF_TRAF"/>
    <property type="match status" value="1"/>
</dbReference>
<dbReference type="Pfam" id="PF00917">
    <property type="entry name" value="MATH"/>
    <property type="match status" value="1"/>
</dbReference>
<evidence type="ECO:0000256" key="2">
    <source>
        <dbReference type="ARBA" id="ARBA00022490"/>
    </source>
</evidence>
<evidence type="ECO:0000259" key="9">
    <source>
        <dbReference type="PROSITE" id="PS50089"/>
    </source>
</evidence>
<evidence type="ECO:0000256" key="3">
    <source>
        <dbReference type="ARBA" id="ARBA00022723"/>
    </source>
</evidence>
<dbReference type="PANTHER" id="PTHR10131:SF94">
    <property type="entry name" value="TNF RECEPTOR-ASSOCIATED FACTOR 4"/>
    <property type="match status" value="1"/>
</dbReference>
<gene>
    <name evidence="11" type="ORF">Hyperionvirus2_158</name>
</gene>
<dbReference type="Gene3D" id="3.30.160.60">
    <property type="entry name" value="Classic Zinc Finger"/>
    <property type="match status" value="1"/>
</dbReference>
<dbReference type="InterPro" id="IPR001841">
    <property type="entry name" value="Znf_RING"/>
</dbReference>
<accession>A0A3G5A6A3</accession>
<evidence type="ECO:0000259" key="10">
    <source>
        <dbReference type="PROSITE" id="PS50145"/>
    </source>
</evidence>
<dbReference type="InterPro" id="IPR001293">
    <property type="entry name" value="Znf_TRAF"/>
</dbReference>
<reference evidence="11" key="1">
    <citation type="submission" date="2018-10" db="EMBL/GenBank/DDBJ databases">
        <title>Hidden diversity of soil giant viruses.</title>
        <authorList>
            <person name="Schulz F."/>
            <person name="Alteio L."/>
            <person name="Goudeau D."/>
            <person name="Ryan E.M."/>
            <person name="Malmstrom R.R."/>
            <person name="Blanchard J."/>
            <person name="Woyke T."/>
        </authorList>
    </citation>
    <scope>NUCLEOTIDE SEQUENCE</scope>
    <source>
        <strain evidence="11">HYV1</strain>
    </source>
</reference>
<dbReference type="SUPFAM" id="SSF49599">
    <property type="entry name" value="TRAF domain-like"/>
    <property type="match status" value="1"/>
</dbReference>
<keyword evidence="3" id="KW-0479">Metal-binding</keyword>
<keyword evidence="8" id="KW-0175">Coiled coil</keyword>
<feature type="domain" description="TRAF-type" evidence="10">
    <location>
        <begin position="136"/>
        <end position="184"/>
    </location>
</feature>
<dbReference type="SMART" id="SM00451">
    <property type="entry name" value="ZnF_U1"/>
    <property type="match status" value="1"/>
</dbReference>
<evidence type="ECO:0000256" key="1">
    <source>
        <dbReference type="ARBA" id="ARBA00004496"/>
    </source>
</evidence>
<dbReference type="InterPro" id="IPR003604">
    <property type="entry name" value="Matrin/U1-like-C_Znf_C2H2"/>
</dbReference>
<evidence type="ECO:0000256" key="7">
    <source>
        <dbReference type="PROSITE-ProRule" id="PRU00175"/>
    </source>
</evidence>
<dbReference type="EMBL" id="MK072384">
    <property type="protein sequence ID" value="AYV82790.1"/>
    <property type="molecule type" value="Genomic_DNA"/>
</dbReference>
<proteinExistence type="predicted"/>
<keyword evidence="5 7" id="KW-0863">Zinc-finger</keyword>
<evidence type="ECO:0000256" key="8">
    <source>
        <dbReference type="SAM" id="Coils"/>
    </source>
</evidence>
<feature type="domain" description="RING-type" evidence="9">
    <location>
        <begin position="52"/>
        <end position="90"/>
    </location>
</feature>
<dbReference type="CDD" id="cd00121">
    <property type="entry name" value="MATH"/>
    <property type="match status" value="1"/>
</dbReference>
<dbReference type="Gene3D" id="2.60.210.10">
    <property type="entry name" value="Apoptosis, Tumor Necrosis Factor Receptor Associated Protein 2, Chain A"/>
    <property type="match status" value="1"/>
</dbReference>
<keyword evidence="4" id="KW-0677">Repeat</keyword>
<evidence type="ECO:0000256" key="4">
    <source>
        <dbReference type="ARBA" id="ARBA00022737"/>
    </source>
</evidence>
<sequence>MAEPAAASAAVPAAAAPMPGTLEAKGSGNEAITDRSVIPTLFTAAVLTDYICGICNRVPIRPVNPKCCGQISCKECIEEKVSPEEKCPYCGLECKAANIPPSPFVTTKIGGLTWRCPLQCGHSGLFGREGVRVDEHKKICPLVMMKCPDCDDVMNRRELALHRPTELTECVKKPIYCELCDVKVKPTEWDEHEDGRKHKQSVKKGMAKIIAGQKAIIDELKGVKDENAALKSEMDTVKRNVTVTQRECEEKIGAAKAEIEQRMAELRAHSLAQFCEFEVAKWSEVKESALFSTATPLKAWGHEWWLKVERGCDGRIGLYLCCGESDKPGVFPMHVDYQLMVRKRNDDLGVCASVVFRTEYGKEKAWGLSKFTTIELIEKEGAYSRTEDKITFGCRIVPVKNLRWGDHARPAAAAAGTR</sequence>
<dbReference type="InterPro" id="IPR008974">
    <property type="entry name" value="TRAF-like"/>
</dbReference>
<dbReference type="GO" id="GO:0003676">
    <property type="term" value="F:nucleic acid binding"/>
    <property type="evidence" value="ECO:0007669"/>
    <property type="project" value="InterPro"/>
</dbReference>
<evidence type="ECO:0000313" key="11">
    <source>
        <dbReference type="EMBL" id="AYV82790.1"/>
    </source>
</evidence>
<dbReference type="PROSITE" id="PS50089">
    <property type="entry name" value="ZF_RING_2"/>
    <property type="match status" value="1"/>
</dbReference>
<comment type="subcellular location">
    <subcellularLocation>
        <location evidence="1">Cytoplasm</location>
    </subcellularLocation>
</comment>
<keyword evidence="6" id="KW-0862">Zinc</keyword>
<feature type="coiled-coil region" evidence="8">
    <location>
        <begin position="220"/>
        <end position="247"/>
    </location>
</feature>
<keyword evidence="2" id="KW-0963">Cytoplasm</keyword>
<dbReference type="InterPro" id="IPR013083">
    <property type="entry name" value="Znf_RING/FYVE/PHD"/>
</dbReference>
<dbReference type="SUPFAM" id="SSF57850">
    <property type="entry name" value="RING/U-box"/>
    <property type="match status" value="1"/>
</dbReference>
<protein>
    <submittedName>
        <fullName evidence="11">Putative TNF receptor-associated factor 4-like</fullName>
    </submittedName>
</protein>
<organism evidence="11">
    <name type="scientific">Hyperionvirus sp</name>
    <dbReference type="NCBI Taxonomy" id="2487770"/>
    <lineage>
        <taxon>Viruses</taxon>
        <taxon>Varidnaviria</taxon>
        <taxon>Bamfordvirae</taxon>
        <taxon>Nucleocytoviricota</taxon>
        <taxon>Megaviricetes</taxon>
        <taxon>Imitervirales</taxon>
        <taxon>Mimiviridae</taxon>
        <taxon>Klosneuvirinae</taxon>
    </lineage>
</organism>
<dbReference type="PANTHER" id="PTHR10131">
    <property type="entry name" value="TNF RECEPTOR ASSOCIATED FACTOR"/>
    <property type="match status" value="1"/>
</dbReference>
<keyword evidence="11" id="KW-0675">Receptor</keyword>
<evidence type="ECO:0000256" key="5">
    <source>
        <dbReference type="ARBA" id="ARBA00022771"/>
    </source>
</evidence>